<dbReference type="EMBL" id="CAUYUJ010019638">
    <property type="protein sequence ID" value="CAK0892607.1"/>
    <property type="molecule type" value="Genomic_DNA"/>
</dbReference>
<organism evidence="2 3">
    <name type="scientific">Prorocentrum cordatum</name>
    <dbReference type="NCBI Taxonomy" id="2364126"/>
    <lineage>
        <taxon>Eukaryota</taxon>
        <taxon>Sar</taxon>
        <taxon>Alveolata</taxon>
        <taxon>Dinophyceae</taxon>
        <taxon>Prorocentrales</taxon>
        <taxon>Prorocentraceae</taxon>
        <taxon>Prorocentrum</taxon>
    </lineage>
</organism>
<evidence type="ECO:0000313" key="2">
    <source>
        <dbReference type="EMBL" id="CAK0892607.1"/>
    </source>
</evidence>
<reference evidence="2" key="1">
    <citation type="submission" date="2023-10" db="EMBL/GenBank/DDBJ databases">
        <authorList>
            <person name="Chen Y."/>
            <person name="Shah S."/>
            <person name="Dougan E. K."/>
            <person name="Thang M."/>
            <person name="Chan C."/>
        </authorList>
    </citation>
    <scope>NUCLEOTIDE SEQUENCE [LARGE SCALE GENOMIC DNA]</scope>
</reference>
<protein>
    <submittedName>
        <fullName evidence="2">Uncharacterized protein</fullName>
    </submittedName>
</protein>
<feature type="non-terminal residue" evidence="2">
    <location>
        <position position="338"/>
    </location>
</feature>
<accession>A0ABN9X044</accession>
<feature type="compositionally biased region" description="Basic and acidic residues" evidence="1">
    <location>
        <begin position="294"/>
        <end position="313"/>
    </location>
</feature>
<dbReference type="Proteomes" id="UP001189429">
    <property type="component" value="Unassembled WGS sequence"/>
</dbReference>
<sequence>MEAQGGVLESLPPAPLFFAGALGGPACVFSLTPLRNAVSLGAADRGSGILQIYRRVFATGGWTGGAATIGPASVQCVALGPLFHFWSKLLGSNLAATMLVGVTETVVTYGSQTRNAQMAYNATVSPDMRVPRCAIVRPWGPGATFHVLRNVSGMLGLRVVAEPLERAQLRAHSSLGWGAPSSRLPADFAACLLSSAVSTAPALLHYHAATSREYGAASPRERAALAAEFLRRQYVRSLVAPGACVRSLVVVAGGGRAGQALPTWSHGRSELGGRRGPRAETSGSRVAPVGHLDSWQHRCERASGGQRHERSHDGASGVRTAVDSTPACALRRSKSSGP</sequence>
<feature type="region of interest" description="Disordered" evidence="1">
    <location>
        <begin position="259"/>
        <end position="338"/>
    </location>
</feature>
<proteinExistence type="predicted"/>
<gene>
    <name evidence="2" type="ORF">PCOR1329_LOCUS72228</name>
</gene>
<evidence type="ECO:0000313" key="3">
    <source>
        <dbReference type="Proteomes" id="UP001189429"/>
    </source>
</evidence>
<name>A0ABN9X044_9DINO</name>
<comment type="caution">
    <text evidence="2">The sequence shown here is derived from an EMBL/GenBank/DDBJ whole genome shotgun (WGS) entry which is preliminary data.</text>
</comment>
<keyword evidence="3" id="KW-1185">Reference proteome</keyword>
<evidence type="ECO:0000256" key="1">
    <source>
        <dbReference type="SAM" id="MobiDB-lite"/>
    </source>
</evidence>